<evidence type="ECO:0000313" key="4">
    <source>
        <dbReference type="RefSeq" id="XP_015602228.1"/>
    </source>
</evidence>
<keyword evidence="2" id="KW-0732">Signal</keyword>
<organism evidence="3 4">
    <name type="scientific">Cephus cinctus</name>
    <name type="common">Wheat stem sawfly</name>
    <dbReference type="NCBI Taxonomy" id="211228"/>
    <lineage>
        <taxon>Eukaryota</taxon>
        <taxon>Metazoa</taxon>
        <taxon>Ecdysozoa</taxon>
        <taxon>Arthropoda</taxon>
        <taxon>Hexapoda</taxon>
        <taxon>Insecta</taxon>
        <taxon>Pterygota</taxon>
        <taxon>Neoptera</taxon>
        <taxon>Endopterygota</taxon>
        <taxon>Hymenoptera</taxon>
        <taxon>Cephoidea</taxon>
        <taxon>Cephidae</taxon>
        <taxon>Cephus</taxon>
    </lineage>
</organism>
<feature type="chain" id="PRO_5042572129" evidence="2">
    <location>
        <begin position="21"/>
        <end position="255"/>
    </location>
</feature>
<feature type="region of interest" description="Disordered" evidence="1">
    <location>
        <begin position="186"/>
        <end position="213"/>
    </location>
</feature>
<evidence type="ECO:0000256" key="1">
    <source>
        <dbReference type="SAM" id="MobiDB-lite"/>
    </source>
</evidence>
<reference evidence="4" key="1">
    <citation type="submission" date="2025-08" db="UniProtKB">
        <authorList>
            <consortium name="RefSeq"/>
        </authorList>
    </citation>
    <scope>IDENTIFICATION</scope>
</reference>
<dbReference type="KEGG" id="ccin:107271121"/>
<evidence type="ECO:0000313" key="3">
    <source>
        <dbReference type="Proteomes" id="UP000694920"/>
    </source>
</evidence>
<keyword evidence="3" id="KW-1185">Reference proteome</keyword>
<feature type="signal peptide" evidence="2">
    <location>
        <begin position="1"/>
        <end position="20"/>
    </location>
</feature>
<gene>
    <name evidence="4" type="primary">LOC107271121</name>
</gene>
<accession>A0AAJ7FPQ9</accession>
<evidence type="ECO:0000256" key="2">
    <source>
        <dbReference type="SAM" id="SignalP"/>
    </source>
</evidence>
<proteinExistence type="predicted"/>
<dbReference type="RefSeq" id="XP_015602228.1">
    <property type="nucleotide sequence ID" value="XM_015746742.2"/>
</dbReference>
<sequence>MLLFLGFIILAYQGPSCSFAAVTYDQRQTGETNVQIELKDVQILALIDSDLFDDYTDYDYAYDYADFTIRPINKPTNAPSSTSSVKPWYTWPTNPPSLASNNASVTASSTEEQPILNATVAPPTSNANITENGAASDGTGSTTEKSTSLQNSTEKMNPVQMRINNKTGGLFSDEDIIDGAKKSTLPLTSAHETDSEGQNRRRCQPGYSRDKKGRCRRIIRRRLSFLPMAMRLASRIVPTKNTLNQQPKFDRLPQE</sequence>
<protein>
    <submittedName>
        <fullName evidence="4">Uncharacterized protein LOC107271121</fullName>
    </submittedName>
</protein>
<name>A0AAJ7FPQ9_CEPCN</name>
<dbReference type="GeneID" id="107271121"/>
<feature type="compositionally biased region" description="Polar residues" evidence="1">
    <location>
        <begin position="122"/>
        <end position="155"/>
    </location>
</feature>
<feature type="region of interest" description="Disordered" evidence="1">
    <location>
        <begin position="119"/>
        <end position="156"/>
    </location>
</feature>
<dbReference type="Proteomes" id="UP000694920">
    <property type="component" value="Unplaced"/>
</dbReference>
<dbReference type="AlphaFoldDB" id="A0AAJ7FPQ9"/>